<dbReference type="EnsemblPlants" id="TuG1812G0600001560.01.T01">
    <property type="protein sequence ID" value="TuG1812G0600001560.01.T01"/>
    <property type="gene ID" value="TuG1812G0600001560.01"/>
</dbReference>
<dbReference type="EnsemblPlants" id="TuG1812G0600001559.01.T02">
    <property type="protein sequence ID" value="TuG1812G0600001559.01.T02"/>
    <property type="gene ID" value="TuG1812G0600001559.01"/>
</dbReference>
<name>A0A8R7UQE6_TRIUA</name>
<accession>A0A8R7UQE6</accession>
<evidence type="ECO:0000313" key="1">
    <source>
        <dbReference type="EnsemblPlants" id="TuG1812G0600001559.01.T02"/>
    </source>
</evidence>
<protein>
    <submittedName>
        <fullName evidence="1">Uncharacterized protein</fullName>
    </submittedName>
</protein>
<proteinExistence type="predicted"/>
<dbReference type="Gramene" id="TuG1812G0600001559.01.T02">
    <property type="protein sequence ID" value="TuG1812G0600001559.01.T02"/>
    <property type="gene ID" value="TuG1812G0600001559.01"/>
</dbReference>
<reference evidence="1" key="2">
    <citation type="submission" date="2018-03" db="EMBL/GenBank/DDBJ databases">
        <title>The Triticum urartu genome reveals the dynamic nature of wheat genome evolution.</title>
        <authorList>
            <person name="Ling H."/>
            <person name="Ma B."/>
            <person name="Shi X."/>
            <person name="Liu H."/>
            <person name="Dong L."/>
            <person name="Sun H."/>
            <person name="Cao Y."/>
            <person name="Gao Q."/>
            <person name="Zheng S."/>
            <person name="Li Y."/>
            <person name="Yu Y."/>
            <person name="Du H."/>
            <person name="Qi M."/>
            <person name="Li Y."/>
            <person name="Yu H."/>
            <person name="Cui Y."/>
            <person name="Wang N."/>
            <person name="Chen C."/>
            <person name="Wu H."/>
            <person name="Zhao Y."/>
            <person name="Zhang J."/>
            <person name="Li Y."/>
            <person name="Zhou W."/>
            <person name="Zhang B."/>
            <person name="Hu W."/>
            <person name="Eijk M."/>
            <person name="Tang J."/>
            <person name="Witsenboer H."/>
            <person name="Zhao S."/>
            <person name="Li Z."/>
            <person name="Zhang A."/>
            <person name="Wang D."/>
            <person name="Liang C."/>
        </authorList>
    </citation>
    <scope>NUCLEOTIDE SEQUENCE [LARGE SCALE GENOMIC DNA]</scope>
    <source>
        <strain evidence="1">cv. G1812</strain>
    </source>
</reference>
<keyword evidence="2" id="KW-1185">Reference proteome</keyword>
<organism evidence="1 2">
    <name type="scientific">Triticum urartu</name>
    <name type="common">Red wild einkorn</name>
    <name type="synonym">Crithodium urartu</name>
    <dbReference type="NCBI Taxonomy" id="4572"/>
    <lineage>
        <taxon>Eukaryota</taxon>
        <taxon>Viridiplantae</taxon>
        <taxon>Streptophyta</taxon>
        <taxon>Embryophyta</taxon>
        <taxon>Tracheophyta</taxon>
        <taxon>Spermatophyta</taxon>
        <taxon>Magnoliopsida</taxon>
        <taxon>Liliopsida</taxon>
        <taxon>Poales</taxon>
        <taxon>Poaceae</taxon>
        <taxon>BOP clade</taxon>
        <taxon>Pooideae</taxon>
        <taxon>Triticodae</taxon>
        <taxon>Triticeae</taxon>
        <taxon>Triticinae</taxon>
        <taxon>Triticum</taxon>
    </lineage>
</organism>
<sequence>PTLLLCLWLSLRLRRWIPVRGCRAWTWLVRRRHESCMWLSSSAHLYFSLSSLGGACIFTWHKIEGSYEPRPSCTVIHPAGDWYCLHVHRTMDRGSPEHDEHPRFSM</sequence>
<reference evidence="2" key="1">
    <citation type="journal article" date="2013" name="Nature">
        <title>Draft genome of the wheat A-genome progenitor Triticum urartu.</title>
        <authorList>
            <person name="Ling H.Q."/>
            <person name="Zhao S."/>
            <person name="Liu D."/>
            <person name="Wang J."/>
            <person name="Sun H."/>
            <person name="Zhang C."/>
            <person name="Fan H."/>
            <person name="Li D."/>
            <person name="Dong L."/>
            <person name="Tao Y."/>
            <person name="Gao C."/>
            <person name="Wu H."/>
            <person name="Li Y."/>
            <person name="Cui Y."/>
            <person name="Guo X."/>
            <person name="Zheng S."/>
            <person name="Wang B."/>
            <person name="Yu K."/>
            <person name="Liang Q."/>
            <person name="Yang W."/>
            <person name="Lou X."/>
            <person name="Chen J."/>
            <person name="Feng M."/>
            <person name="Jian J."/>
            <person name="Zhang X."/>
            <person name="Luo G."/>
            <person name="Jiang Y."/>
            <person name="Liu J."/>
            <person name="Wang Z."/>
            <person name="Sha Y."/>
            <person name="Zhang B."/>
            <person name="Wu H."/>
            <person name="Tang D."/>
            <person name="Shen Q."/>
            <person name="Xue P."/>
            <person name="Zou S."/>
            <person name="Wang X."/>
            <person name="Liu X."/>
            <person name="Wang F."/>
            <person name="Yang Y."/>
            <person name="An X."/>
            <person name="Dong Z."/>
            <person name="Zhang K."/>
            <person name="Zhang X."/>
            <person name="Luo M.C."/>
            <person name="Dvorak J."/>
            <person name="Tong Y."/>
            <person name="Wang J."/>
            <person name="Yang H."/>
            <person name="Li Z."/>
            <person name="Wang D."/>
            <person name="Zhang A."/>
            <person name="Wang J."/>
        </authorList>
    </citation>
    <scope>NUCLEOTIDE SEQUENCE</scope>
    <source>
        <strain evidence="2">cv. G1812</strain>
    </source>
</reference>
<evidence type="ECO:0000313" key="2">
    <source>
        <dbReference type="Proteomes" id="UP000015106"/>
    </source>
</evidence>
<dbReference type="Gramene" id="TuG1812G0600001560.01.T01">
    <property type="protein sequence ID" value="TuG1812G0600001560.01.T01"/>
    <property type="gene ID" value="TuG1812G0600001560.01"/>
</dbReference>
<dbReference type="Proteomes" id="UP000015106">
    <property type="component" value="Chromosome 6"/>
</dbReference>
<dbReference type="AlphaFoldDB" id="A0A8R7UQE6"/>
<reference evidence="1" key="3">
    <citation type="submission" date="2022-06" db="UniProtKB">
        <authorList>
            <consortium name="EnsemblPlants"/>
        </authorList>
    </citation>
    <scope>IDENTIFICATION</scope>
</reference>